<dbReference type="SUPFAM" id="SSF47459">
    <property type="entry name" value="HLH, helix-loop-helix DNA-binding domain"/>
    <property type="match status" value="1"/>
</dbReference>
<accession>A0A8S0TL28</accession>
<evidence type="ECO:0000256" key="4">
    <source>
        <dbReference type="ARBA" id="ARBA00023163"/>
    </source>
</evidence>
<evidence type="ECO:0000256" key="3">
    <source>
        <dbReference type="ARBA" id="ARBA00023125"/>
    </source>
</evidence>
<evidence type="ECO:0000313" key="10">
    <source>
        <dbReference type="Proteomes" id="UP000594638"/>
    </source>
</evidence>
<dbReference type="Pfam" id="PF00010">
    <property type="entry name" value="HLH"/>
    <property type="match status" value="1"/>
</dbReference>
<evidence type="ECO:0000256" key="7">
    <source>
        <dbReference type="SAM" id="Phobius"/>
    </source>
</evidence>
<name>A0A8S0TL28_OLEEU</name>
<sequence>MIKMFPFQHGDELVFEPPSVKKQEKILPDLTPNHTSNLNTSSWKKGQQRSSNIQENEGGSIFPESDIRKLIHRDVERQRRQGMANLYASLQSHVSPEYLKGKKSISNLLQEAVDYIIDTKKNIKKLCLQRELKKLSNSNNLSADVGRSSSYLPNCLVTVNPFLDDVEILISSNFKGEEFPLSKVLKELLGRGFNVVNCVTTKANERSLHRIHCEVQFVGVIDVLQGLGLLLLCTLFTFYYSSFFQASNFKCNDLSGLQERLSDVINHGCETSTQRSSDKWVCVSS</sequence>
<dbReference type="GO" id="GO:0000981">
    <property type="term" value="F:DNA-binding transcription factor activity, RNA polymerase II-specific"/>
    <property type="evidence" value="ECO:0007669"/>
    <property type="project" value="TreeGrafter"/>
</dbReference>
<organism evidence="9 10">
    <name type="scientific">Olea europaea subsp. europaea</name>
    <dbReference type="NCBI Taxonomy" id="158383"/>
    <lineage>
        <taxon>Eukaryota</taxon>
        <taxon>Viridiplantae</taxon>
        <taxon>Streptophyta</taxon>
        <taxon>Embryophyta</taxon>
        <taxon>Tracheophyta</taxon>
        <taxon>Spermatophyta</taxon>
        <taxon>Magnoliopsida</taxon>
        <taxon>eudicotyledons</taxon>
        <taxon>Gunneridae</taxon>
        <taxon>Pentapetalae</taxon>
        <taxon>asterids</taxon>
        <taxon>lamiids</taxon>
        <taxon>Lamiales</taxon>
        <taxon>Oleaceae</taxon>
        <taxon>Oleeae</taxon>
        <taxon>Olea</taxon>
    </lineage>
</organism>
<dbReference type="Proteomes" id="UP000594638">
    <property type="component" value="Unassembled WGS sequence"/>
</dbReference>
<keyword evidence="10" id="KW-1185">Reference proteome</keyword>
<feature type="compositionally biased region" description="Polar residues" evidence="6">
    <location>
        <begin position="32"/>
        <end position="57"/>
    </location>
</feature>
<gene>
    <name evidence="9" type="ORF">OLEA9_A102480</name>
</gene>
<feature type="transmembrane region" description="Helical" evidence="7">
    <location>
        <begin position="217"/>
        <end position="240"/>
    </location>
</feature>
<evidence type="ECO:0000259" key="8">
    <source>
        <dbReference type="PROSITE" id="PS50888"/>
    </source>
</evidence>
<dbReference type="Gene3D" id="4.10.280.10">
    <property type="entry name" value="Helix-loop-helix DNA-binding domain"/>
    <property type="match status" value="1"/>
</dbReference>
<dbReference type="PROSITE" id="PS50888">
    <property type="entry name" value="BHLH"/>
    <property type="match status" value="1"/>
</dbReference>
<dbReference type="CDD" id="cd18914">
    <property type="entry name" value="bHLH_AtORG2_like"/>
    <property type="match status" value="1"/>
</dbReference>
<dbReference type="Gramene" id="OE9A102480T1">
    <property type="protein sequence ID" value="OE9A102480C1"/>
    <property type="gene ID" value="OE9A102480"/>
</dbReference>
<feature type="region of interest" description="Disordered" evidence="6">
    <location>
        <begin position="29"/>
        <end position="60"/>
    </location>
</feature>
<dbReference type="InterPro" id="IPR011598">
    <property type="entry name" value="bHLH_dom"/>
</dbReference>
<keyword evidence="7" id="KW-0472">Membrane</keyword>
<dbReference type="InterPro" id="IPR015660">
    <property type="entry name" value="MASH1/Ascl1a-like"/>
</dbReference>
<evidence type="ECO:0000256" key="2">
    <source>
        <dbReference type="ARBA" id="ARBA00023015"/>
    </source>
</evidence>
<dbReference type="SMART" id="SM00353">
    <property type="entry name" value="HLH"/>
    <property type="match status" value="1"/>
</dbReference>
<keyword evidence="2" id="KW-0805">Transcription regulation</keyword>
<protein>
    <submittedName>
        <fullName evidence="9">Transcription factor bHLH118-like</fullName>
    </submittedName>
</protein>
<keyword evidence="5" id="KW-0539">Nucleus</keyword>
<keyword evidence="3" id="KW-0238">DNA-binding</keyword>
<dbReference type="AlphaFoldDB" id="A0A8S0TL28"/>
<keyword evidence="4" id="KW-0804">Transcription</keyword>
<dbReference type="GO" id="GO:0090575">
    <property type="term" value="C:RNA polymerase II transcription regulator complex"/>
    <property type="evidence" value="ECO:0007669"/>
    <property type="project" value="TreeGrafter"/>
</dbReference>
<dbReference type="PANTHER" id="PTHR13935">
    <property type="entry name" value="ACHAETE-SCUTE TRANSCRIPTION FACTOR-RELATED"/>
    <property type="match status" value="1"/>
</dbReference>
<reference evidence="9 10" key="1">
    <citation type="submission" date="2019-12" db="EMBL/GenBank/DDBJ databases">
        <authorList>
            <person name="Alioto T."/>
            <person name="Alioto T."/>
            <person name="Gomez Garrido J."/>
        </authorList>
    </citation>
    <scope>NUCLEOTIDE SEQUENCE [LARGE SCALE GENOMIC DNA]</scope>
</reference>
<keyword evidence="7" id="KW-1133">Transmembrane helix</keyword>
<dbReference type="OrthoDB" id="1935281at2759"/>
<dbReference type="GO" id="GO:0046983">
    <property type="term" value="F:protein dimerization activity"/>
    <property type="evidence" value="ECO:0007669"/>
    <property type="project" value="InterPro"/>
</dbReference>
<dbReference type="InterPro" id="IPR036638">
    <property type="entry name" value="HLH_DNA-bd_sf"/>
</dbReference>
<dbReference type="GO" id="GO:0000977">
    <property type="term" value="F:RNA polymerase II transcription regulatory region sequence-specific DNA binding"/>
    <property type="evidence" value="ECO:0007669"/>
    <property type="project" value="TreeGrafter"/>
</dbReference>
<proteinExistence type="predicted"/>
<evidence type="ECO:0000313" key="9">
    <source>
        <dbReference type="EMBL" id="CAA3005445.1"/>
    </source>
</evidence>
<evidence type="ECO:0000256" key="6">
    <source>
        <dbReference type="SAM" id="MobiDB-lite"/>
    </source>
</evidence>
<dbReference type="PANTHER" id="PTHR13935:SF106">
    <property type="entry name" value="ACHAETE-SCUTE COMPLEX PROTEIN T5-RELATED"/>
    <property type="match status" value="1"/>
</dbReference>
<keyword evidence="7" id="KW-0812">Transmembrane</keyword>
<evidence type="ECO:0000256" key="1">
    <source>
        <dbReference type="ARBA" id="ARBA00004123"/>
    </source>
</evidence>
<dbReference type="EMBL" id="CACTIH010007246">
    <property type="protein sequence ID" value="CAA3005445.1"/>
    <property type="molecule type" value="Genomic_DNA"/>
</dbReference>
<comment type="caution">
    <text evidence="9">The sequence shown here is derived from an EMBL/GenBank/DDBJ whole genome shotgun (WGS) entry which is preliminary data.</text>
</comment>
<comment type="subcellular location">
    <subcellularLocation>
        <location evidence="1">Nucleus</location>
    </subcellularLocation>
</comment>
<feature type="domain" description="BHLH" evidence="8">
    <location>
        <begin position="67"/>
        <end position="119"/>
    </location>
</feature>
<evidence type="ECO:0000256" key="5">
    <source>
        <dbReference type="ARBA" id="ARBA00023242"/>
    </source>
</evidence>